<organism evidence="1 2">
    <name type="scientific">Tenebrionibacter intestinalis</name>
    <dbReference type="NCBI Taxonomy" id="2799638"/>
    <lineage>
        <taxon>Bacteria</taxon>
        <taxon>Pseudomonadati</taxon>
        <taxon>Pseudomonadota</taxon>
        <taxon>Gammaproteobacteria</taxon>
        <taxon>Enterobacterales</taxon>
        <taxon>Enterobacteriaceae</taxon>
        <taxon>Tenebrionibacter/Tenebrionicola group</taxon>
        <taxon>Tenebrionibacter</taxon>
    </lineage>
</organism>
<reference evidence="1" key="1">
    <citation type="submission" date="2021-01" db="EMBL/GenBank/DDBJ databases">
        <title>Intestinitalea alba gen. nov., sp. nov., a novel genus of the family Enterobacteriaceae, isolated from the gut of the plastic-eating mealworm Tenebrio molitor L.</title>
        <authorList>
            <person name="Yang Y."/>
        </authorList>
    </citation>
    <scope>NUCLEOTIDE SEQUENCE</scope>
    <source>
        <strain evidence="1">BIT-L3</strain>
    </source>
</reference>
<dbReference type="Proteomes" id="UP000659047">
    <property type="component" value="Unassembled WGS sequence"/>
</dbReference>
<dbReference type="AlphaFoldDB" id="A0A8K0V1M7"/>
<comment type="caution">
    <text evidence="1">The sequence shown here is derived from an EMBL/GenBank/DDBJ whole genome shotgun (WGS) entry which is preliminary data.</text>
</comment>
<gene>
    <name evidence="1" type="ORF">JJB97_10815</name>
</gene>
<accession>A0A8K0V1M7</accession>
<dbReference type="EMBL" id="JAEPBH010000025">
    <property type="protein sequence ID" value="MBK4715809.1"/>
    <property type="molecule type" value="Genomic_DNA"/>
</dbReference>
<dbReference type="NCBIfam" id="NF007788">
    <property type="entry name" value="PRK10481.1"/>
    <property type="match status" value="1"/>
</dbReference>
<evidence type="ECO:0000313" key="2">
    <source>
        <dbReference type="Proteomes" id="UP000659047"/>
    </source>
</evidence>
<sequence>MNTPLAIVTVGAVSDDDIMSLLTEHIPEQYITHLSLLGRLTSEEALEDYGASEREETLLARLRDGALVSVSHEKVELALQAVIEVLEAQGYGIIMVLNNGRFSRLNAHKALLLVPDRIVPPLVASIVEGHQVGILLLAPEQTPSQRQKWQALEMKPLYGPSAPPDDDAALVRAGDMLKTRGADVLVLDCLGFHPRHRDLLQKTLGIPVLLSHMLIARLASELMI</sequence>
<evidence type="ECO:0000313" key="1">
    <source>
        <dbReference type="EMBL" id="MBK4715809.1"/>
    </source>
</evidence>
<protein>
    <submittedName>
        <fullName evidence="1">AroM family protein</fullName>
    </submittedName>
</protein>
<name>A0A8K0V1M7_9ENTR</name>
<dbReference type="InterPro" id="IPR010843">
    <property type="entry name" value="Uncharacterised_AroM"/>
</dbReference>
<dbReference type="RefSeq" id="WP_238714029.1">
    <property type="nucleotide sequence ID" value="NZ_JAEPBH010000025.1"/>
</dbReference>
<proteinExistence type="predicted"/>
<keyword evidence="2" id="KW-1185">Reference proteome</keyword>
<dbReference type="Pfam" id="PF07302">
    <property type="entry name" value="AroM"/>
    <property type="match status" value="1"/>
</dbReference>